<gene>
    <name evidence="6" type="ORF">GJ697_25865</name>
</gene>
<dbReference type="PROSITE" id="PS51257">
    <property type="entry name" value="PROKAR_LIPOPROTEIN"/>
    <property type="match status" value="1"/>
</dbReference>
<feature type="domain" description="FAD/NAD(P)-binding" evidence="3">
    <location>
        <begin position="29"/>
        <end position="144"/>
    </location>
</feature>
<dbReference type="Pfam" id="PF07992">
    <property type="entry name" value="Pyr_redox_2"/>
    <property type="match status" value="1"/>
</dbReference>
<sequence>MKRRQFIQAAGASALLAGCTTITGQAKPQVVVIGGGYGGATAARYIRMWSDNSIAVTLIEPNASFISCPLSNLVLGGSRQIGDLTMSINALADKHGVRIVRDTVTNINADKRTLALAGGETLSYDRLIVSPGVDFMWDQLPGMLKPGAQDTILHAWKAGAQTVALRAQLEAMPDGGVYAMTIPPAPYRCPPGPYERASQIAFYFSRHKPKSKVLILDANDDVVSKGPLFKKVWRERYAGIIDYRPSFRTADVDAAARTAISELGDKVQADVLNVIPPQRAGSIAVRSGLANVNAHWCGVDFLTFESTQAKNIHVLGDAIAVAPLMPKSAHMANQHAKVCAAAVVDLLSGRAPDAHPMLTNTCYSFVSDHDVIHVASVHAYDAAKKTLLVVSGSGGVSSGPSALEGEYAMNWAHNIWADTLGA</sequence>
<dbReference type="GO" id="GO:0050660">
    <property type="term" value="F:flavin adenine dinucleotide binding"/>
    <property type="evidence" value="ECO:0007669"/>
    <property type="project" value="InterPro"/>
</dbReference>
<dbReference type="Proteomes" id="UP000481037">
    <property type="component" value="Unassembled WGS sequence"/>
</dbReference>
<dbReference type="InterPro" id="IPR037092">
    <property type="entry name" value="FlavoCytC_S_DH_flav-bd_sf"/>
</dbReference>
<evidence type="ECO:0000313" key="7">
    <source>
        <dbReference type="Proteomes" id="UP000481037"/>
    </source>
</evidence>
<dbReference type="AlphaFoldDB" id="A0A6L5QN60"/>
<dbReference type="InterPro" id="IPR036188">
    <property type="entry name" value="FAD/NAD-bd_sf"/>
</dbReference>
<dbReference type="GO" id="GO:0016491">
    <property type="term" value="F:oxidoreductase activity"/>
    <property type="evidence" value="ECO:0007669"/>
    <property type="project" value="InterPro"/>
</dbReference>
<keyword evidence="7" id="KW-1185">Reference proteome</keyword>
<organism evidence="6 7">
    <name type="scientific">Duganella alba</name>
    <dbReference type="NCBI Taxonomy" id="2666081"/>
    <lineage>
        <taxon>Bacteria</taxon>
        <taxon>Pseudomonadati</taxon>
        <taxon>Pseudomonadota</taxon>
        <taxon>Betaproteobacteria</taxon>
        <taxon>Burkholderiales</taxon>
        <taxon>Oxalobacteraceae</taxon>
        <taxon>Telluria group</taxon>
        <taxon>Duganella</taxon>
    </lineage>
</organism>
<accession>A0A6L5QN60</accession>
<dbReference type="RefSeq" id="WP_154368969.1">
    <property type="nucleotide sequence ID" value="NZ_WKJM01000031.1"/>
</dbReference>
<comment type="caution">
    <text evidence="6">The sequence shown here is derived from an EMBL/GenBank/DDBJ whole genome shotgun (WGS) entry which is preliminary data.</text>
</comment>
<keyword evidence="2" id="KW-0274">FAD</keyword>
<dbReference type="Gene3D" id="3.90.760.10">
    <property type="entry name" value="Flavocytochrome c sulphide dehydrogenase, flavin-binding domain"/>
    <property type="match status" value="1"/>
</dbReference>
<dbReference type="EMBL" id="WKJM01000031">
    <property type="protein sequence ID" value="MRX11256.1"/>
    <property type="molecule type" value="Genomic_DNA"/>
</dbReference>
<dbReference type="Pfam" id="PF21706">
    <property type="entry name" value="FCSD_central"/>
    <property type="match status" value="1"/>
</dbReference>
<dbReference type="PANTHER" id="PTHR43755:SF1">
    <property type="entry name" value="FAD-DEPENDENT PYRIDINE NUCLEOTIDE-DISULPHIDE OXIDOREDUCTASE"/>
    <property type="match status" value="1"/>
</dbReference>
<dbReference type="SUPFAM" id="SSF55424">
    <property type="entry name" value="FAD/NAD-linked reductases, dimerisation (C-terminal) domain"/>
    <property type="match status" value="1"/>
</dbReference>
<proteinExistence type="predicted"/>
<evidence type="ECO:0000256" key="1">
    <source>
        <dbReference type="ARBA" id="ARBA00022630"/>
    </source>
</evidence>
<dbReference type="InterPro" id="IPR052541">
    <property type="entry name" value="SQRD"/>
</dbReference>
<dbReference type="PANTHER" id="PTHR43755">
    <property type="match status" value="1"/>
</dbReference>
<dbReference type="InterPro" id="IPR016156">
    <property type="entry name" value="FAD/NAD-linked_Rdtase_dimer_sf"/>
</dbReference>
<evidence type="ECO:0000313" key="6">
    <source>
        <dbReference type="EMBL" id="MRX11256.1"/>
    </source>
</evidence>
<feature type="domain" description="Flavocytochrome c sulphide dehydrogenase flavin-binding" evidence="4">
    <location>
        <begin position="355"/>
        <end position="420"/>
    </location>
</feature>
<dbReference type="InterPro" id="IPR049386">
    <property type="entry name" value="FCSD_central"/>
</dbReference>
<evidence type="ECO:0000259" key="4">
    <source>
        <dbReference type="Pfam" id="PF09242"/>
    </source>
</evidence>
<reference evidence="6 7" key="1">
    <citation type="submission" date="2019-11" db="EMBL/GenBank/DDBJ databases">
        <title>Novel species isolated from a subtropical stream in China.</title>
        <authorList>
            <person name="Lu H."/>
        </authorList>
    </citation>
    <scope>NUCLEOTIDE SEQUENCE [LARGE SCALE GENOMIC DNA]</scope>
    <source>
        <strain evidence="6 7">FT25W</strain>
    </source>
</reference>
<keyword evidence="1" id="KW-0285">Flavoprotein</keyword>
<evidence type="ECO:0000259" key="5">
    <source>
        <dbReference type="Pfam" id="PF21706"/>
    </source>
</evidence>
<evidence type="ECO:0000259" key="3">
    <source>
        <dbReference type="Pfam" id="PF07992"/>
    </source>
</evidence>
<feature type="domain" description="Sulfide dehydrogenase [flavocytochrome c] flavoprotein chain central" evidence="5">
    <location>
        <begin position="162"/>
        <end position="276"/>
    </location>
</feature>
<dbReference type="SUPFAM" id="SSF51905">
    <property type="entry name" value="FAD/NAD(P)-binding domain"/>
    <property type="match status" value="2"/>
</dbReference>
<name>A0A6L5QN60_9BURK</name>
<protein>
    <submittedName>
        <fullName evidence="6">Flavocytochrome C</fullName>
    </submittedName>
</protein>
<dbReference type="InterPro" id="IPR023753">
    <property type="entry name" value="FAD/NAD-binding_dom"/>
</dbReference>
<dbReference type="InterPro" id="IPR015323">
    <property type="entry name" value="FlavoCytC_S_DH_flav-bd"/>
</dbReference>
<dbReference type="Gene3D" id="3.50.50.60">
    <property type="entry name" value="FAD/NAD(P)-binding domain"/>
    <property type="match status" value="2"/>
</dbReference>
<dbReference type="Pfam" id="PF09242">
    <property type="entry name" value="FCSD-flav_bind"/>
    <property type="match status" value="1"/>
</dbReference>
<evidence type="ECO:0000256" key="2">
    <source>
        <dbReference type="ARBA" id="ARBA00022827"/>
    </source>
</evidence>